<proteinExistence type="predicted"/>
<protein>
    <submittedName>
        <fullName evidence="6">DNA-binding IclR family transcriptional regulator</fullName>
    </submittedName>
</protein>
<dbReference type="Gene3D" id="1.10.10.10">
    <property type="entry name" value="Winged helix-like DNA-binding domain superfamily/Winged helix DNA-binding domain"/>
    <property type="match status" value="1"/>
</dbReference>
<gene>
    <name evidence="6" type="ORF">J2Z66_007258</name>
</gene>
<evidence type="ECO:0000259" key="4">
    <source>
        <dbReference type="PROSITE" id="PS51077"/>
    </source>
</evidence>
<dbReference type="InterPro" id="IPR029016">
    <property type="entry name" value="GAF-like_dom_sf"/>
</dbReference>
<dbReference type="RefSeq" id="WP_209977403.1">
    <property type="nucleotide sequence ID" value="NZ_JAGGLB010000036.1"/>
</dbReference>
<dbReference type="Pfam" id="PF01614">
    <property type="entry name" value="IclR_C"/>
    <property type="match status" value="1"/>
</dbReference>
<dbReference type="Proteomes" id="UP001519287">
    <property type="component" value="Unassembled WGS sequence"/>
</dbReference>
<dbReference type="Pfam" id="PF09339">
    <property type="entry name" value="HTH_IclR"/>
    <property type="match status" value="1"/>
</dbReference>
<dbReference type="InterPro" id="IPR036390">
    <property type="entry name" value="WH_DNA-bd_sf"/>
</dbReference>
<dbReference type="InterPro" id="IPR005471">
    <property type="entry name" value="Tscrpt_reg_IclR_N"/>
</dbReference>
<dbReference type="PROSITE" id="PS51078">
    <property type="entry name" value="ICLR_ED"/>
    <property type="match status" value="1"/>
</dbReference>
<sequence length="266" mass="29058">MDESRKADFGTFKKAAASTVIKAMRVLDILLELHILQPKGASLKEIAARSDESPSNVCKYLASFQQAGLVEQDPKTDLYRIGHYALKLSTPLLNESGIRELARPYLQSLSEQISETVHLVIRDGLEAVYIDKVESSQTIRMHSQVGGRNPLYCTGVGKAILAFSPQPLTQRVIEAGLAAFTDSTLATSDKLLTDLAVIRTRGYAIDDGEHEPDVRCVAAPVFNHMNEVVASISAAGPLWRLPDERLPAIGEHVRSAAQAISELLRN</sequence>
<reference evidence="6 7" key="1">
    <citation type="submission" date="2021-03" db="EMBL/GenBank/DDBJ databases">
        <title>Genomic Encyclopedia of Type Strains, Phase IV (KMG-IV): sequencing the most valuable type-strain genomes for metagenomic binning, comparative biology and taxonomic classification.</title>
        <authorList>
            <person name="Goeker M."/>
        </authorList>
    </citation>
    <scope>NUCLEOTIDE SEQUENCE [LARGE SCALE GENOMIC DNA]</scope>
    <source>
        <strain evidence="6 7">DSM 26048</strain>
    </source>
</reference>
<keyword evidence="3" id="KW-0804">Transcription</keyword>
<dbReference type="SMART" id="SM00346">
    <property type="entry name" value="HTH_ICLR"/>
    <property type="match status" value="1"/>
</dbReference>
<evidence type="ECO:0000313" key="6">
    <source>
        <dbReference type="EMBL" id="MBP1995616.1"/>
    </source>
</evidence>
<comment type="caution">
    <text evidence="6">The sequence shown here is derived from an EMBL/GenBank/DDBJ whole genome shotgun (WGS) entry which is preliminary data.</text>
</comment>
<dbReference type="InterPro" id="IPR036388">
    <property type="entry name" value="WH-like_DNA-bd_sf"/>
</dbReference>
<accession>A0ABS4J6Y1</accession>
<dbReference type="PROSITE" id="PS51077">
    <property type="entry name" value="HTH_ICLR"/>
    <property type="match status" value="1"/>
</dbReference>
<dbReference type="Gene3D" id="3.30.450.40">
    <property type="match status" value="1"/>
</dbReference>
<keyword evidence="2 6" id="KW-0238">DNA-binding</keyword>
<evidence type="ECO:0000256" key="3">
    <source>
        <dbReference type="ARBA" id="ARBA00023163"/>
    </source>
</evidence>
<dbReference type="GO" id="GO:0003677">
    <property type="term" value="F:DNA binding"/>
    <property type="evidence" value="ECO:0007669"/>
    <property type="project" value="UniProtKB-KW"/>
</dbReference>
<dbReference type="SUPFAM" id="SSF46785">
    <property type="entry name" value="Winged helix' DNA-binding domain"/>
    <property type="match status" value="1"/>
</dbReference>
<dbReference type="SUPFAM" id="SSF55781">
    <property type="entry name" value="GAF domain-like"/>
    <property type="match status" value="1"/>
</dbReference>
<evidence type="ECO:0000313" key="7">
    <source>
        <dbReference type="Proteomes" id="UP001519287"/>
    </source>
</evidence>
<dbReference type="PANTHER" id="PTHR30136:SF24">
    <property type="entry name" value="HTH-TYPE TRANSCRIPTIONAL REPRESSOR ALLR"/>
    <property type="match status" value="1"/>
</dbReference>
<evidence type="ECO:0000256" key="1">
    <source>
        <dbReference type="ARBA" id="ARBA00023015"/>
    </source>
</evidence>
<evidence type="ECO:0000256" key="2">
    <source>
        <dbReference type="ARBA" id="ARBA00023125"/>
    </source>
</evidence>
<feature type="domain" description="HTH iclR-type" evidence="4">
    <location>
        <begin position="17"/>
        <end position="83"/>
    </location>
</feature>
<organism evidence="6 7">
    <name type="scientific">Paenibacillus eucommiae</name>
    <dbReference type="NCBI Taxonomy" id="1355755"/>
    <lineage>
        <taxon>Bacteria</taxon>
        <taxon>Bacillati</taxon>
        <taxon>Bacillota</taxon>
        <taxon>Bacilli</taxon>
        <taxon>Bacillales</taxon>
        <taxon>Paenibacillaceae</taxon>
        <taxon>Paenibacillus</taxon>
    </lineage>
</organism>
<evidence type="ECO:0000259" key="5">
    <source>
        <dbReference type="PROSITE" id="PS51078"/>
    </source>
</evidence>
<dbReference type="EMBL" id="JAGGLB010000036">
    <property type="protein sequence ID" value="MBP1995616.1"/>
    <property type="molecule type" value="Genomic_DNA"/>
</dbReference>
<keyword evidence="1" id="KW-0805">Transcription regulation</keyword>
<name>A0ABS4J6Y1_9BACL</name>
<feature type="domain" description="IclR-ED" evidence="5">
    <location>
        <begin position="84"/>
        <end position="266"/>
    </location>
</feature>
<dbReference type="InterPro" id="IPR014757">
    <property type="entry name" value="Tscrpt_reg_IclR_C"/>
</dbReference>
<dbReference type="PANTHER" id="PTHR30136">
    <property type="entry name" value="HELIX-TURN-HELIX TRANSCRIPTIONAL REGULATOR, ICLR FAMILY"/>
    <property type="match status" value="1"/>
</dbReference>
<keyword evidence="7" id="KW-1185">Reference proteome</keyword>
<dbReference type="InterPro" id="IPR050707">
    <property type="entry name" value="HTH_MetabolicPath_Reg"/>
</dbReference>